<dbReference type="EMBL" id="JACHIW010000001">
    <property type="protein sequence ID" value="MBB5153421.1"/>
    <property type="molecule type" value="Genomic_DNA"/>
</dbReference>
<name>A0A840Q1K6_9PSEU</name>
<evidence type="ECO:0000256" key="1">
    <source>
        <dbReference type="SAM" id="MobiDB-lite"/>
    </source>
</evidence>
<sequence length="101" mass="10472">MDYTANPASLRKAGASAKSAGEQAGQVRLGPPAEDIAEKMPGGKSEGAARQVAQSWEKAIKAWSRGAEEHGASLNASADEYERSDESSAADIGRLGAQAER</sequence>
<evidence type="ECO:0008006" key="4">
    <source>
        <dbReference type="Google" id="ProtNLM"/>
    </source>
</evidence>
<proteinExistence type="predicted"/>
<protein>
    <recommendedName>
        <fullName evidence="4">Excreted virulence factor EspC (Type VII ESX diderm)</fullName>
    </recommendedName>
</protein>
<keyword evidence="3" id="KW-1185">Reference proteome</keyword>
<gene>
    <name evidence="2" type="ORF">BJ970_000955</name>
</gene>
<dbReference type="AlphaFoldDB" id="A0A840Q1K6"/>
<reference evidence="2 3" key="1">
    <citation type="submission" date="2020-08" db="EMBL/GenBank/DDBJ databases">
        <title>Sequencing the genomes of 1000 actinobacteria strains.</title>
        <authorList>
            <person name="Klenk H.-P."/>
        </authorList>
    </citation>
    <scope>NUCLEOTIDE SEQUENCE [LARGE SCALE GENOMIC DNA]</scope>
    <source>
        <strain evidence="2 3">DSM 45584</strain>
    </source>
</reference>
<feature type="region of interest" description="Disordered" evidence="1">
    <location>
        <begin position="1"/>
        <end position="49"/>
    </location>
</feature>
<evidence type="ECO:0000313" key="3">
    <source>
        <dbReference type="Proteomes" id="UP000584374"/>
    </source>
</evidence>
<organism evidence="2 3">
    <name type="scientific">Saccharopolyspora phatthalungensis</name>
    <dbReference type="NCBI Taxonomy" id="664693"/>
    <lineage>
        <taxon>Bacteria</taxon>
        <taxon>Bacillati</taxon>
        <taxon>Actinomycetota</taxon>
        <taxon>Actinomycetes</taxon>
        <taxon>Pseudonocardiales</taxon>
        <taxon>Pseudonocardiaceae</taxon>
        <taxon>Saccharopolyspora</taxon>
    </lineage>
</organism>
<accession>A0A840Q1K6</accession>
<dbReference type="RefSeq" id="WP_184724175.1">
    <property type="nucleotide sequence ID" value="NZ_JACHIW010000001.1"/>
</dbReference>
<comment type="caution">
    <text evidence="2">The sequence shown here is derived from an EMBL/GenBank/DDBJ whole genome shotgun (WGS) entry which is preliminary data.</text>
</comment>
<dbReference type="Proteomes" id="UP000584374">
    <property type="component" value="Unassembled WGS sequence"/>
</dbReference>
<feature type="region of interest" description="Disordered" evidence="1">
    <location>
        <begin position="63"/>
        <end position="101"/>
    </location>
</feature>
<evidence type="ECO:0000313" key="2">
    <source>
        <dbReference type="EMBL" id="MBB5153421.1"/>
    </source>
</evidence>